<dbReference type="NCBIfam" id="TIGR02395">
    <property type="entry name" value="rpoN_sigma"/>
    <property type="match status" value="1"/>
</dbReference>
<comment type="similarity">
    <text evidence="1">Belongs to the sigma-54 factor family.</text>
</comment>
<dbReference type="PANTHER" id="PTHR32248">
    <property type="entry name" value="RNA POLYMERASE SIGMA-54 FACTOR"/>
    <property type="match status" value="1"/>
</dbReference>
<evidence type="ECO:0000259" key="10">
    <source>
        <dbReference type="Pfam" id="PF04552"/>
    </source>
</evidence>
<organism evidence="12 13">
    <name type="scientific">Cloacimonas acidaminovorans (strain Evry)</name>
    <dbReference type="NCBI Taxonomy" id="459349"/>
    <lineage>
        <taxon>Bacteria</taxon>
        <taxon>Pseudomonadati</taxon>
        <taxon>Candidatus Cloacimonadota</taxon>
        <taxon>Candidatus Cloacimonadia</taxon>
        <taxon>Candidatus Cloacimonadales</taxon>
        <taxon>Candidatus Cloacimonadaceae</taxon>
        <taxon>Candidatus Cloacimonas</taxon>
    </lineage>
</organism>
<dbReference type="KEGG" id="caci:CLOAM1757"/>
<dbReference type="Pfam" id="PF04963">
    <property type="entry name" value="Sigma54_CBD"/>
    <property type="match status" value="1"/>
</dbReference>
<keyword evidence="6" id="KW-0731">Sigma factor</keyword>
<dbReference type="GO" id="GO:0016779">
    <property type="term" value="F:nucleotidyltransferase activity"/>
    <property type="evidence" value="ECO:0007669"/>
    <property type="project" value="UniProtKB-KW"/>
</dbReference>
<dbReference type="InterPro" id="IPR007634">
    <property type="entry name" value="RNA_pol_sigma_54_DNA-bd"/>
</dbReference>
<evidence type="ECO:0000256" key="9">
    <source>
        <dbReference type="SAM" id="MobiDB-lite"/>
    </source>
</evidence>
<dbReference type="RefSeq" id="WP_015425450.1">
    <property type="nucleotide sequence ID" value="NC_020449.1"/>
</dbReference>
<evidence type="ECO:0000256" key="4">
    <source>
        <dbReference type="ARBA" id="ARBA00022695"/>
    </source>
</evidence>
<evidence type="ECO:0000313" key="12">
    <source>
        <dbReference type="EMBL" id="CAO81592.1"/>
    </source>
</evidence>
<dbReference type="InterPro" id="IPR038709">
    <property type="entry name" value="RpoN_core-bd_sf"/>
</dbReference>
<dbReference type="HOGENOM" id="CLU_020569_1_1_0"/>
<dbReference type="eggNOG" id="COG1508">
    <property type="taxonomic scope" value="Bacteria"/>
</dbReference>
<proteinExistence type="inferred from homology"/>
<dbReference type="AlphaFoldDB" id="B0VJD8"/>
<evidence type="ECO:0000256" key="2">
    <source>
        <dbReference type="ARBA" id="ARBA00022478"/>
    </source>
</evidence>
<feature type="region of interest" description="Disordered" evidence="9">
    <location>
        <begin position="57"/>
        <end position="84"/>
    </location>
</feature>
<name>B0VJD8_CLOAI</name>
<dbReference type="InterPro" id="IPR007046">
    <property type="entry name" value="RNA_pol_sigma_54_core-bd"/>
</dbReference>
<keyword evidence="7" id="KW-0238">DNA-binding</keyword>
<dbReference type="GO" id="GO:0003677">
    <property type="term" value="F:DNA binding"/>
    <property type="evidence" value="ECO:0007669"/>
    <property type="project" value="UniProtKB-KW"/>
</dbReference>
<sequence length="485" mass="56261">MSAMEQYLSLKQKQELALKPKMLQSLKMLALPILELESYIKQELVNNPLLELREEKDEDDIDESNFEQSTPESSTPIEESDMSENHLETLAEAEELTEILDTWNEYHSSYEGWSSDSETDHTEALIRYEENGKEKFLEQLFPLELPENEIDFITDIVDSCDSYGFLPKGFNIVNLAKKYLITAERAEGLHNIILSLSPKGISARNITECLMAQLTEEQKQNRILVGLVSEHFENLIHRRYQKIASAYGVSEETILLAKEQISKLDPKPGLRILSTSAVYVFPDVTMKLIDGKYEIIINDHITPNIIISPRYRKMINRGYFDKETMQYVRERINSAKFLIKSIYMRMRTLERVSLSIINHQYDFFYLGTGQMKPLTYAVIARDLGVNESTISRVVKHKYAETPYGIYAFKDFFTSTAGFDDDYQSVSRQKVKTHLIRLIETEDKKKPYSDQELVELLKAEGLNISRRIITKYRDELGILNSHLRRQ</sequence>
<evidence type="ECO:0000256" key="3">
    <source>
        <dbReference type="ARBA" id="ARBA00022679"/>
    </source>
</evidence>
<evidence type="ECO:0000259" key="11">
    <source>
        <dbReference type="Pfam" id="PF04963"/>
    </source>
</evidence>
<keyword evidence="2" id="KW-0240">DNA-directed RNA polymerase</keyword>
<dbReference type="STRING" id="459349.CLOAM1757"/>
<dbReference type="Pfam" id="PF04552">
    <property type="entry name" value="Sigma54_DBD"/>
    <property type="match status" value="1"/>
</dbReference>
<dbReference type="PROSITE" id="PS50044">
    <property type="entry name" value="SIGMA54_3"/>
    <property type="match status" value="1"/>
</dbReference>
<gene>
    <name evidence="12" type="primary">rpoN</name>
    <name evidence="12" type="ordered locus">CLOAM1757</name>
</gene>
<dbReference type="EMBL" id="CU466930">
    <property type="protein sequence ID" value="CAO81592.1"/>
    <property type="molecule type" value="Genomic_DNA"/>
</dbReference>
<dbReference type="OrthoDB" id="9814402at2"/>
<dbReference type="InterPro" id="IPR000394">
    <property type="entry name" value="RNA_pol_sigma_54"/>
</dbReference>
<dbReference type="Proteomes" id="UP000002019">
    <property type="component" value="Chromosome"/>
</dbReference>
<evidence type="ECO:0000256" key="8">
    <source>
        <dbReference type="ARBA" id="ARBA00023163"/>
    </source>
</evidence>
<evidence type="ECO:0000256" key="1">
    <source>
        <dbReference type="ARBA" id="ARBA00008798"/>
    </source>
</evidence>
<feature type="domain" description="RNA polymerase sigma factor 54 DNA-binding" evidence="10">
    <location>
        <begin position="326"/>
        <end position="485"/>
    </location>
</feature>
<dbReference type="PANTHER" id="PTHR32248:SF4">
    <property type="entry name" value="RNA POLYMERASE SIGMA-54 FACTOR"/>
    <property type="match status" value="1"/>
</dbReference>
<reference evidence="12 13" key="1">
    <citation type="journal article" date="2008" name="J. Bacteriol.">
        <title>'Candidatus Cloacamonas acidaminovorans': genome sequence reconstruction provides a first glimpse of a new bacterial division.</title>
        <authorList>
            <person name="Pelletier E."/>
            <person name="Kreimeyer A."/>
            <person name="Bocs S."/>
            <person name="Rouy Z."/>
            <person name="Gyapay G."/>
            <person name="Chouari R."/>
            <person name="Riviere D."/>
            <person name="Ganesan A."/>
            <person name="Daegelen P."/>
            <person name="Sghir A."/>
            <person name="Cohen G.N."/>
            <person name="Medigue C."/>
            <person name="Weissenbach J."/>
            <person name="Le Paslier D."/>
        </authorList>
    </citation>
    <scope>NUCLEOTIDE SEQUENCE [LARGE SCALE GENOMIC DNA]</scope>
    <source>
        <strain evidence="13">Evry</strain>
    </source>
</reference>
<protein>
    <submittedName>
        <fullName evidence="12">RNA polymerase sigma-54 factor</fullName>
    </submittedName>
</protein>
<dbReference type="PRINTS" id="PR00045">
    <property type="entry name" value="SIGMA54FCT"/>
</dbReference>
<dbReference type="PIRSF" id="PIRSF000774">
    <property type="entry name" value="RpoN"/>
    <property type="match status" value="1"/>
</dbReference>
<keyword evidence="4" id="KW-0548">Nucleotidyltransferase</keyword>
<dbReference type="GO" id="GO:0016987">
    <property type="term" value="F:sigma factor activity"/>
    <property type="evidence" value="ECO:0007669"/>
    <property type="project" value="UniProtKB-KW"/>
</dbReference>
<accession>B0VJD8</accession>
<dbReference type="GO" id="GO:0000428">
    <property type="term" value="C:DNA-directed RNA polymerase complex"/>
    <property type="evidence" value="ECO:0007669"/>
    <property type="project" value="UniProtKB-KW"/>
</dbReference>
<evidence type="ECO:0000256" key="5">
    <source>
        <dbReference type="ARBA" id="ARBA00023015"/>
    </source>
</evidence>
<evidence type="ECO:0000256" key="6">
    <source>
        <dbReference type="ARBA" id="ARBA00023082"/>
    </source>
</evidence>
<dbReference type="Gene3D" id="1.10.10.60">
    <property type="entry name" value="Homeodomain-like"/>
    <property type="match status" value="1"/>
</dbReference>
<evidence type="ECO:0000313" key="13">
    <source>
        <dbReference type="Proteomes" id="UP000002019"/>
    </source>
</evidence>
<dbReference type="Gene3D" id="1.10.10.1330">
    <property type="entry name" value="RNA polymerase sigma-54 factor, core-binding domain"/>
    <property type="match status" value="1"/>
</dbReference>
<dbReference type="Pfam" id="PF00309">
    <property type="entry name" value="Sigma54_AID"/>
    <property type="match status" value="1"/>
</dbReference>
<evidence type="ECO:0000256" key="7">
    <source>
        <dbReference type="ARBA" id="ARBA00023125"/>
    </source>
</evidence>
<feature type="domain" description="RNA polymerase sigma factor 54 core-binding" evidence="11">
    <location>
        <begin position="123"/>
        <end position="311"/>
    </location>
</feature>
<feature type="compositionally biased region" description="Low complexity" evidence="9">
    <location>
        <begin position="67"/>
        <end position="77"/>
    </location>
</feature>
<keyword evidence="5" id="KW-0805">Transcription regulation</keyword>
<dbReference type="GO" id="GO:0006352">
    <property type="term" value="P:DNA-templated transcription initiation"/>
    <property type="evidence" value="ECO:0007669"/>
    <property type="project" value="InterPro"/>
</dbReference>
<keyword evidence="3" id="KW-0808">Transferase</keyword>
<keyword evidence="8" id="KW-0804">Transcription</keyword>
<dbReference type="GO" id="GO:0001216">
    <property type="term" value="F:DNA-binding transcription activator activity"/>
    <property type="evidence" value="ECO:0007669"/>
    <property type="project" value="InterPro"/>
</dbReference>
<keyword evidence="13" id="KW-1185">Reference proteome</keyword>